<keyword evidence="3" id="KW-1185">Reference proteome</keyword>
<gene>
    <name evidence="2" type="ORF">ICI42_17785</name>
</gene>
<sequence length="106" mass="11820">MARVRFTDDFDYRPRFGVTIAYKKGMEETVRRECADEAIAKGVAKEINPPRRERKAKAKAGKGTLVQATKEKVGPDGWVQHEKVGQPVWQPEPPLSPEEGNDAGSQ</sequence>
<evidence type="ECO:0000256" key="1">
    <source>
        <dbReference type="SAM" id="MobiDB-lite"/>
    </source>
</evidence>
<feature type="region of interest" description="Disordered" evidence="1">
    <location>
        <begin position="50"/>
        <end position="106"/>
    </location>
</feature>
<evidence type="ECO:0000313" key="3">
    <source>
        <dbReference type="Proteomes" id="UP000643405"/>
    </source>
</evidence>
<feature type="compositionally biased region" description="Basic and acidic residues" evidence="1">
    <location>
        <begin position="69"/>
        <end position="84"/>
    </location>
</feature>
<name>A0A8J6PK33_9HYPH</name>
<reference evidence="2" key="1">
    <citation type="submission" date="2020-09" db="EMBL/GenBank/DDBJ databases">
        <title>Genome seq and assembly of Tianweitania sp.</title>
        <authorList>
            <person name="Chhetri G."/>
        </authorList>
    </citation>
    <scope>NUCLEOTIDE SEQUENCE</scope>
    <source>
        <strain evidence="2">Rool2</strain>
    </source>
</reference>
<dbReference type="AlphaFoldDB" id="A0A8J6PK33"/>
<comment type="caution">
    <text evidence="2">The sequence shown here is derived from an EMBL/GenBank/DDBJ whole genome shotgun (WGS) entry which is preliminary data.</text>
</comment>
<accession>A0A8J6PK33</accession>
<evidence type="ECO:0000313" key="2">
    <source>
        <dbReference type="EMBL" id="MBD0416509.1"/>
    </source>
</evidence>
<proteinExistence type="predicted"/>
<protein>
    <submittedName>
        <fullName evidence="2">Uncharacterized protein</fullName>
    </submittedName>
</protein>
<dbReference type="RefSeq" id="WP_188165955.1">
    <property type="nucleotide sequence ID" value="NZ_JACVVX010000006.1"/>
</dbReference>
<dbReference type="EMBL" id="JACVVX010000006">
    <property type="protein sequence ID" value="MBD0416509.1"/>
    <property type="molecule type" value="Genomic_DNA"/>
</dbReference>
<dbReference type="Proteomes" id="UP000643405">
    <property type="component" value="Unassembled WGS sequence"/>
</dbReference>
<organism evidence="2 3">
    <name type="scientific">Oryzicola mucosus</name>
    <dbReference type="NCBI Taxonomy" id="2767425"/>
    <lineage>
        <taxon>Bacteria</taxon>
        <taxon>Pseudomonadati</taxon>
        <taxon>Pseudomonadota</taxon>
        <taxon>Alphaproteobacteria</taxon>
        <taxon>Hyphomicrobiales</taxon>
        <taxon>Phyllobacteriaceae</taxon>
        <taxon>Oryzicola</taxon>
    </lineage>
</organism>